<feature type="domain" description="Transposase IS116/IS110/IS902 C-terminal" evidence="3">
    <location>
        <begin position="212"/>
        <end position="294"/>
    </location>
</feature>
<accession>A0A5P6PGN7</accession>
<evidence type="ECO:0000313" key="5">
    <source>
        <dbReference type="Proteomes" id="UP000325641"/>
    </source>
</evidence>
<evidence type="ECO:0000313" key="4">
    <source>
        <dbReference type="EMBL" id="QFI77569.1"/>
    </source>
</evidence>
<sequence length="411" mass="45949">MQRVLGMDIHRTFAEVVFWEAGRLRPAGRIDMTRSGLEGFGRSLSKEDEVVIEATGNAMAVVRVLGPYVARVIIANPLQVKAIAHAHVKTDKIDAGVLASLRAAGFLPEVWIPDADTERLRRLVARRNQIVRHRTRIKNEIHAILQAHLIPPCPHADLFGRLGRSWLGRQALPDDEKAAIDRHLRELDRLAEDLELLDREIAEKVIEDPAVKRLLTITGVNIIVAAGLVAAIGDIGRFCSPQKLVSYVGLNPRVRQSGLGLAQHGRISKRGRSHARAMLVEAAWAASKAPGPLRSFFLRIRARRGHQVAAVAVARKLAVLCWHLLTRDADYQWARPALVANKLRAMELQAGQPARKGNKRGAAYAYNIKELRDREIDVARHAEQVYEQFVSRWQRRGPGKRRTGAARDERQ</sequence>
<feature type="domain" description="Transposase IS110-like N-terminal" evidence="2">
    <location>
        <begin position="5"/>
        <end position="147"/>
    </location>
</feature>
<name>A0A5P6PGN7_9BRAD</name>
<proteinExistence type="predicted"/>
<dbReference type="OrthoDB" id="8261795at2"/>
<dbReference type="GO" id="GO:0006313">
    <property type="term" value="P:DNA transposition"/>
    <property type="evidence" value="ECO:0007669"/>
    <property type="project" value="InterPro"/>
</dbReference>
<dbReference type="AlphaFoldDB" id="A0A5P6PGN7"/>
<dbReference type="KEGG" id="bbet:F8237_35270"/>
<evidence type="ECO:0000259" key="2">
    <source>
        <dbReference type="Pfam" id="PF01548"/>
    </source>
</evidence>
<dbReference type="Pfam" id="PF01548">
    <property type="entry name" value="DEDD_Tnp_IS110"/>
    <property type="match status" value="1"/>
</dbReference>
<keyword evidence="1" id="KW-0175">Coiled coil</keyword>
<gene>
    <name evidence="4" type="ORF">F8237_35270</name>
</gene>
<evidence type="ECO:0000259" key="3">
    <source>
        <dbReference type="Pfam" id="PF02371"/>
    </source>
</evidence>
<dbReference type="PANTHER" id="PTHR33055">
    <property type="entry name" value="TRANSPOSASE FOR INSERTION SEQUENCE ELEMENT IS1111A"/>
    <property type="match status" value="1"/>
</dbReference>
<protein>
    <submittedName>
        <fullName evidence="4">IS110 family transposase</fullName>
    </submittedName>
</protein>
<dbReference type="InterPro" id="IPR047650">
    <property type="entry name" value="Transpos_IS110"/>
</dbReference>
<dbReference type="Pfam" id="PF02371">
    <property type="entry name" value="Transposase_20"/>
    <property type="match status" value="1"/>
</dbReference>
<feature type="coiled-coil region" evidence="1">
    <location>
        <begin position="180"/>
        <end position="207"/>
    </location>
</feature>
<dbReference type="NCBIfam" id="NF033542">
    <property type="entry name" value="transpos_IS110"/>
    <property type="match status" value="1"/>
</dbReference>
<evidence type="ECO:0000256" key="1">
    <source>
        <dbReference type="SAM" id="Coils"/>
    </source>
</evidence>
<keyword evidence="4" id="KW-0614">Plasmid</keyword>
<dbReference type="PANTHER" id="PTHR33055:SF13">
    <property type="entry name" value="TRANSPOSASE"/>
    <property type="match status" value="1"/>
</dbReference>
<dbReference type="EMBL" id="CP044544">
    <property type="protein sequence ID" value="QFI77569.1"/>
    <property type="molecule type" value="Genomic_DNA"/>
</dbReference>
<organism evidence="4 5">
    <name type="scientific">Bradyrhizobium betae</name>
    <dbReference type="NCBI Taxonomy" id="244734"/>
    <lineage>
        <taxon>Bacteria</taxon>
        <taxon>Pseudomonadati</taxon>
        <taxon>Pseudomonadota</taxon>
        <taxon>Alphaproteobacteria</taxon>
        <taxon>Hyphomicrobiales</taxon>
        <taxon>Nitrobacteraceae</taxon>
        <taxon>Bradyrhizobium</taxon>
    </lineage>
</organism>
<reference evidence="5" key="1">
    <citation type="submission" date="2019-10" db="EMBL/GenBank/DDBJ databases">
        <title>Complete Genome Sequence of Bradyrhizobium betae type strain PL7HG1T.</title>
        <authorList>
            <person name="Bromfield E.S.P."/>
            <person name="Cloutier S."/>
        </authorList>
    </citation>
    <scope>NUCLEOTIDE SEQUENCE [LARGE SCALE GENOMIC DNA]</scope>
    <source>
        <strain evidence="5">PL7HG1</strain>
        <plasmid evidence="5">pbbpl7hg1</plasmid>
    </source>
</reference>
<dbReference type="InterPro" id="IPR003346">
    <property type="entry name" value="Transposase_20"/>
</dbReference>
<dbReference type="InterPro" id="IPR002525">
    <property type="entry name" value="Transp_IS110-like_N"/>
</dbReference>
<geneLocation type="plasmid" evidence="5">
    <name>pbbpl7hg1</name>
</geneLocation>
<dbReference type="Proteomes" id="UP000325641">
    <property type="component" value="Plasmid pBbPL7HG1"/>
</dbReference>
<dbReference type="GO" id="GO:0003677">
    <property type="term" value="F:DNA binding"/>
    <property type="evidence" value="ECO:0007669"/>
    <property type="project" value="InterPro"/>
</dbReference>
<dbReference type="GO" id="GO:0004803">
    <property type="term" value="F:transposase activity"/>
    <property type="evidence" value="ECO:0007669"/>
    <property type="project" value="InterPro"/>
</dbReference>